<dbReference type="GO" id="GO:0004674">
    <property type="term" value="F:protein serine/threonine kinase activity"/>
    <property type="evidence" value="ECO:0007669"/>
    <property type="project" value="UniProtKB-KW"/>
</dbReference>
<dbReference type="NCBIfam" id="TIGR01352">
    <property type="entry name" value="tonB_Cterm"/>
    <property type="match status" value="1"/>
</dbReference>
<dbReference type="GO" id="GO:0005524">
    <property type="term" value="F:ATP binding"/>
    <property type="evidence" value="ECO:0007669"/>
    <property type="project" value="UniProtKB-KW"/>
</dbReference>
<organism evidence="15 16">
    <name type="scientific">Thermoanaerobaculum aquaticum</name>
    <dbReference type="NCBI Taxonomy" id="1312852"/>
    <lineage>
        <taxon>Bacteria</taxon>
        <taxon>Pseudomonadati</taxon>
        <taxon>Acidobacteriota</taxon>
        <taxon>Thermoanaerobaculia</taxon>
        <taxon>Thermoanaerobaculales</taxon>
        <taxon>Thermoanaerobaculaceae</taxon>
        <taxon>Thermoanaerobaculum</taxon>
    </lineage>
</organism>
<evidence type="ECO:0000256" key="9">
    <source>
        <dbReference type="ARBA" id="ARBA00022989"/>
    </source>
</evidence>
<comment type="catalytic activity">
    <reaction evidence="12">
        <text>L-seryl-[protein] + ATP = O-phospho-L-seryl-[protein] + ADP + H(+)</text>
        <dbReference type="Rhea" id="RHEA:17989"/>
        <dbReference type="Rhea" id="RHEA-COMP:9863"/>
        <dbReference type="Rhea" id="RHEA-COMP:11604"/>
        <dbReference type="ChEBI" id="CHEBI:15378"/>
        <dbReference type="ChEBI" id="CHEBI:29999"/>
        <dbReference type="ChEBI" id="CHEBI:30616"/>
        <dbReference type="ChEBI" id="CHEBI:83421"/>
        <dbReference type="ChEBI" id="CHEBI:456216"/>
        <dbReference type="EC" id="2.7.11.1"/>
    </reaction>
</comment>
<dbReference type="Pfam" id="PF03544">
    <property type="entry name" value="TonB_C"/>
    <property type="match status" value="1"/>
</dbReference>
<dbReference type="Proteomes" id="UP000027284">
    <property type="component" value="Unassembled WGS sequence"/>
</dbReference>
<keyword evidence="6" id="KW-0547">Nucleotide-binding</keyword>
<dbReference type="SUPFAM" id="SSF56112">
    <property type="entry name" value="Protein kinase-like (PK-like)"/>
    <property type="match status" value="1"/>
</dbReference>
<dbReference type="InterPro" id="IPR006260">
    <property type="entry name" value="TonB/TolA_C"/>
</dbReference>
<evidence type="ECO:0000256" key="13">
    <source>
        <dbReference type="SAM" id="MobiDB-lite"/>
    </source>
</evidence>
<keyword evidence="4" id="KW-0808">Transferase</keyword>
<evidence type="ECO:0000256" key="12">
    <source>
        <dbReference type="ARBA" id="ARBA00048679"/>
    </source>
</evidence>
<keyword evidence="3" id="KW-0723">Serine/threonine-protein kinase</keyword>
<evidence type="ECO:0000256" key="4">
    <source>
        <dbReference type="ARBA" id="ARBA00022679"/>
    </source>
</evidence>
<dbReference type="InterPro" id="IPR037682">
    <property type="entry name" value="TonB_C"/>
</dbReference>
<dbReference type="GO" id="GO:0055085">
    <property type="term" value="P:transmembrane transport"/>
    <property type="evidence" value="ECO:0007669"/>
    <property type="project" value="InterPro"/>
</dbReference>
<dbReference type="InterPro" id="IPR011009">
    <property type="entry name" value="Kinase-like_dom_sf"/>
</dbReference>
<dbReference type="Gene3D" id="3.30.1150.10">
    <property type="match status" value="1"/>
</dbReference>
<keyword evidence="5" id="KW-0812">Transmembrane</keyword>
<evidence type="ECO:0000256" key="11">
    <source>
        <dbReference type="ARBA" id="ARBA00047899"/>
    </source>
</evidence>
<dbReference type="InterPro" id="IPR000719">
    <property type="entry name" value="Prot_kinase_dom"/>
</dbReference>
<dbReference type="EC" id="2.7.11.1" evidence="2"/>
<dbReference type="STRING" id="1312852.EG19_07195"/>
<feature type="compositionally biased region" description="Basic and acidic residues" evidence="13">
    <location>
        <begin position="395"/>
        <end position="407"/>
    </location>
</feature>
<evidence type="ECO:0000256" key="5">
    <source>
        <dbReference type="ARBA" id="ARBA00022692"/>
    </source>
</evidence>
<feature type="domain" description="Protein kinase" evidence="14">
    <location>
        <begin position="13"/>
        <end position="279"/>
    </location>
</feature>
<keyword evidence="7" id="KW-0418">Kinase</keyword>
<evidence type="ECO:0000256" key="8">
    <source>
        <dbReference type="ARBA" id="ARBA00022840"/>
    </source>
</evidence>
<comment type="subcellular location">
    <subcellularLocation>
        <location evidence="1">Membrane</location>
        <topology evidence="1">Single-pass membrane protein</topology>
    </subcellularLocation>
</comment>
<evidence type="ECO:0000256" key="3">
    <source>
        <dbReference type="ARBA" id="ARBA00022527"/>
    </source>
</evidence>
<evidence type="ECO:0000256" key="2">
    <source>
        <dbReference type="ARBA" id="ARBA00012513"/>
    </source>
</evidence>
<dbReference type="GO" id="GO:0016020">
    <property type="term" value="C:membrane"/>
    <property type="evidence" value="ECO:0007669"/>
    <property type="project" value="UniProtKB-SubCell"/>
</dbReference>
<evidence type="ECO:0000256" key="10">
    <source>
        <dbReference type="ARBA" id="ARBA00023136"/>
    </source>
</evidence>
<accession>A0A062XXC2</accession>
<dbReference type="PROSITE" id="PS50011">
    <property type="entry name" value="PROTEIN_KINASE_DOM"/>
    <property type="match status" value="1"/>
</dbReference>
<dbReference type="PANTHER" id="PTHR43671:SF98">
    <property type="entry name" value="SERINE_THREONINE-PROTEIN KINASE NEK11"/>
    <property type="match status" value="1"/>
</dbReference>
<dbReference type="PANTHER" id="PTHR43671">
    <property type="entry name" value="SERINE/THREONINE-PROTEIN KINASE NEK"/>
    <property type="match status" value="1"/>
</dbReference>
<keyword evidence="16" id="KW-1185">Reference proteome</keyword>
<protein>
    <recommendedName>
        <fullName evidence="2">non-specific serine/threonine protein kinase</fullName>
        <ecNumber evidence="2">2.7.11.1</ecNumber>
    </recommendedName>
</protein>
<feature type="region of interest" description="Disordered" evidence="13">
    <location>
        <begin position="395"/>
        <end position="431"/>
    </location>
</feature>
<comment type="caution">
    <text evidence="15">The sequence shown here is derived from an EMBL/GenBank/DDBJ whole genome shotgun (WGS) entry which is preliminary data.</text>
</comment>
<keyword evidence="8" id="KW-0067">ATP-binding</keyword>
<keyword evidence="10" id="KW-0472">Membrane</keyword>
<reference evidence="15 16" key="1">
    <citation type="submission" date="2014-04" db="EMBL/GenBank/DDBJ databases">
        <title>The Genome Sequence of Thermoanaerobaculum aquaticum MP-01, The First Cultivated Group 23 Acidobacterium.</title>
        <authorList>
            <person name="Stamps B.W."/>
            <person name="Losey N.A."/>
            <person name="Lawson P.A."/>
            <person name="Stevenson B.S."/>
        </authorList>
    </citation>
    <scope>NUCLEOTIDE SEQUENCE [LARGE SCALE GENOMIC DNA]</scope>
    <source>
        <strain evidence="15 16">MP-01</strain>
    </source>
</reference>
<dbReference type="SUPFAM" id="SSF74653">
    <property type="entry name" value="TolA/TonB C-terminal domain"/>
    <property type="match status" value="1"/>
</dbReference>
<evidence type="ECO:0000313" key="15">
    <source>
        <dbReference type="EMBL" id="KDA53155.1"/>
    </source>
</evidence>
<evidence type="ECO:0000259" key="14">
    <source>
        <dbReference type="PROSITE" id="PS50011"/>
    </source>
</evidence>
<dbReference type="AlphaFoldDB" id="A0A062XXC2"/>
<name>A0A062XXC2_9BACT</name>
<keyword evidence="9" id="KW-1133">Transmembrane helix</keyword>
<proteinExistence type="predicted"/>
<sequence>MAMAQGYATFGDFLLLKKRSEDALGSLWRAGEMEATGFKRIVWLRRFDQSGFDRQALAAEFPLAEEIGKTLKATNVVSGATVGKADGVPFLAWDYFPGQPLDQLLARVQQEQFPVAIDNCLLIAEKLAAALSAALALEHQGEPVIHGFLVPHLVVLSNDGEARVAGFGLARGLLANLDRVGMQELAAPYLAPEVLATGHPSRRGDVYSLGAILYQLLAGQPLSADPQARAQAVAQPQLALDEGPVPDDVAAVLRKALATRPEERYSSAVDFKRDLEKLLYGGAYAPTTFNLALFMDRLYRQEIEDEDRELQREKTLDVTPYYRPAKAPSAPAPAAVAAAPGSRVGLYVAIGVIVVLAGALGYLLTRPKGPSEEETRRQVQAMVMEELAKREEALRQELERSRQETEALKQQLADIQKKAATGAQKLTPEEQKRLEEAQRLLAQREEERRRTEAELARVQQEKARAVVAPPVAAPTAVPTVAPTPTPVPVEVAAAPSPIPTVAPSPTPEPTKAPVVAQAPAPAPAAPAGRVQENQFFDPSEVDTLPEKIVEAKPELPMAATRARVNQKATVIVKVVVNARGVVEDAEILRGFPVAGLGIDEACIAAAKKHRFRPATKGGVRVKTTATLTFFVDLTK</sequence>
<dbReference type="EMBL" id="JMFG01000027">
    <property type="protein sequence ID" value="KDA53155.1"/>
    <property type="molecule type" value="Genomic_DNA"/>
</dbReference>
<evidence type="ECO:0000313" key="16">
    <source>
        <dbReference type="Proteomes" id="UP000027284"/>
    </source>
</evidence>
<evidence type="ECO:0000256" key="6">
    <source>
        <dbReference type="ARBA" id="ARBA00022741"/>
    </source>
</evidence>
<gene>
    <name evidence="15" type="ORF">EG19_07195</name>
</gene>
<comment type="catalytic activity">
    <reaction evidence="11">
        <text>L-threonyl-[protein] + ATP = O-phospho-L-threonyl-[protein] + ADP + H(+)</text>
        <dbReference type="Rhea" id="RHEA:46608"/>
        <dbReference type="Rhea" id="RHEA-COMP:11060"/>
        <dbReference type="Rhea" id="RHEA-COMP:11605"/>
        <dbReference type="ChEBI" id="CHEBI:15378"/>
        <dbReference type="ChEBI" id="CHEBI:30013"/>
        <dbReference type="ChEBI" id="CHEBI:30616"/>
        <dbReference type="ChEBI" id="CHEBI:61977"/>
        <dbReference type="ChEBI" id="CHEBI:456216"/>
        <dbReference type="EC" id="2.7.11.1"/>
    </reaction>
</comment>
<dbReference type="InterPro" id="IPR050660">
    <property type="entry name" value="NEK_Ser/Thr_kinase"/>
</dbReference>
<dbReference type="Pfam" id="PF00069">
    <property type="entry name" value="Pkinase"/>
    <property type="match status" value="1"/>
</dbReference>
<dbReference type="SMART" id="SM00220">
    <property type="entry name" value="S_TKc"/>
    <property type="match status" value="1"/>
</dbReference>
<evidence type="ECO:0000256" key="1">
    <source>
        <dbReference type="ARBA" id="ARBA00004167"/>
    </source>
</evidence>
<evidence type="ECO:0000256" key="7">
    <source>
        <dbReference type="ARBA" id="ARBA00022777"/>
    </source>
</evidence>
<dbReference type="Gene3D" id="1.10.510.10">
    <property type="entry name" value="Transferase(Phosphotransferase) domain 1"/>
    <property type="match status" value="1"/>
</dbReference>